<comment type="caution">
    <text evidence="4">The sequence shown here is derived from an EMBL/GenBank/DDBJ whole genome shotgun (WGS) entry which is preliminary data.</text>
</comment>
<dbReference type="Proteomes" id="UP001465755">
    <property type="component" value="Unassembled WGS sequence"/>
</dbReference>
<evidence type="ECO:0000256" key="1">
    <source>
        <dbReference type="ARBA" id="ARBA00010088"/>
    </source>
</evidence>
<evidence type="ECO:0000313" key="4">
    <source>
        <dbReference type="EMBL" id="KAK9811190.1"/>
    </source>
</evidence>
<dbReference type="PANTHER" id="PTHR43248:SF3">
    <property type="entry name" value="AB HYDROLASE-1 DOMAIN-CONTAINING PROTEIN"/>
    <property type="match status" value="1"/>
</dbReference>
<keyword evidence="5" id="KW-1185">Reference proteome</keyword>
<dbReference type="InterPro" id="IPR000073">
    <property type="entry name" value="AB_hydrolase_1"/>
</dbReference>
<evidence type="ECO:0000259" key="3">
    <source>
        <dbReference type="Pfam" id="PF12697"/>
    </source>
</evidence>
<gene>
    <name evidence="4" type="ORF">WJX73_009216</name>
</gene>
<evidence type="ECO:0000313" key="5">
    <source>
        <dbReference type="Proteomes" id="UP001465755"/>
    </source>
</evidence>
<dbReference type="PANTHER" id="PTHR43248">
    <property type="entry name" value="2-SUCCINYL-6-HYDROXY-2,4-CYCLOHEXADIENE-1-CARBOXYLATE SYNTHASE"/>
    <property type="match status" value="1"/>
</dbReference>
<name>A0AAW1PS09_9CHLO</name>
<dbReference type="EMBL" id="JALJOQ010000011">
    <property type="protein sequence ID" value="KAK9811190.1"/>
    <property type="molecule type" value="Genomic_DNA"/>
</dbReference>
<sequence length="333" mass="37327">MQRQSLHRAGCWLADFEQSALQFLSLQCCPAGLRQFSSQQRPLLSYEVCGADTHNASHSAFVAHGLLGLGRNWRSFCKRLAARLHEEQDRNWSIIPLDLRNHGKSARLDLPKPDNLREAALDIASLVQQRFQSRPPEVIVGHSMGGKTVLAYLKLLKEGALPSHPQPRQVWVLDSGLGKSSSKVTDVDRVLEEISEVQLPLASREALYDHMEKSGFSLGLRQWMGSNLVPARGGQGLEWAFDLEGAKSMYRSYQESAFWDVVRHPPKGVFIHIVRAEQSDRWTEKAIADLEDAQKEAQGCLKLHVLPNAGHWLHADNPQGLLDMMIEHFPPAA</sequence>
<protein>
    <recommendedName>
        <fullName evidence="3">AB hydrolase-1 domain-containing protein</fullName>
    </recommendedName>
</protein>
<dbReference type="AlphaFoldDB" id="A0AAW1PS09"/>
<comment type="similarity">
    <text evidence="1">Belongs to the peptidase S33 family.</text>
</comment>
<dbReference type="GO" id="GO:0016787">
    <property type="term" value="F:hydrolase activity"/>
    <property type="evidence" value="ECO:0007669"/>
    <property type="project" value="UniProtKB-KW"/>
</dbReference>
<dbReference type="Pfam" id="PF12697">
    <property type="entry name" value="Abhydrolase_6"/>
    <property type="match status" value="1"/>
</dbReference>
<dbReference type="InterPro" id="IPR051601">
    <property type="entry name" value="Serine_prot/Carboxylest_S33"/>
</dbReference>
<feature type="domain" description="AB hydrolase-1" evidence="3">
    <location>
        <begin position="62"/>
        <end position="322"/>
    </location>
</feature>
<dbReference type="InterPro" id="IPR029058">
    <property type="entry name" value="AB_hydrolase_fold"/>
</dbReference>
<keyword evidence="2" id="KW-0378">Hydrolase</keyword>
<evidence type="ECO:0000256" key="2">
    <source>
        <dbReference type="ARBA" id="ARBA00022801"/>
    </source>
</evidence>
<dbReference type="Gene3D" id="3.40.50.1820">
    <property type="entry name" value="alpha/beta hydrolase"/>
    <property type="match status" value="1"/>
</dbReference>
<organism evidence="4 5">
    <name type="scientific">Symbiochloris irregularis</name>
    <dbReference type="NCBI Taxonomy" id="706552"/>
    <lineage>
        <taxon>Eukaryota</taxon>
        <taxon>Viridiplantae</taxon>
        <taxon>Chlorophyta</taxon>
        <taxon>core chlorophytes</taxon>
        <taxon>Trebouxiophyceae</taxon>
        <taxon>Trebouxiales</taxon>
        <taxon>Trebouxiaceae</taxon>
        <taxon>Symbiochloris</taxon>
    </lineage>
</organism>
<proteinExistence type="inferred from homology"/>
<accession>A0AAW1PS09</accession>
<reference evidence="4 5" key="1">
    <citation type="journal article" date="2024" name="Nat. Commun.">
        <title>Phylogenomics reveals the evolutionary origins of lichenization in chlorophyte algae.</title>
        <authorList>
            <person name="Puginier C."/>
            <person name="Libourel C."/>
            <person name="Otte J."/>
            <person name="Skaloud P."/>
            <person name="Haon M."/>
            <person name="Grisel S."/>
            <person name="Petersen M."/>
            <person name="Berrin J.G."/>
            <person name="Delaux P.M."/>
            <person name="Dal Grande F."/>
            <person name="Keller J."/>
        </authorList>
    </citation>
    <scope>NUCLEOTIDE SEQUENCE [LARGE SCALE GENOMIC DNA]</scope>
    <source>
        <strain evidence="4 5">SAG 2036</strain>
    </source>
</reference>
<dbReference type="SUPFAM" id="SSF53474">
    <property type="entry name" value="alpha/beta-Hydrolases"/>
    <property type="match status" value="1"/>
</dbReference>